<feature type="transmembrane region" description="Helical" evidence="1">
    <location>
        <begin position="112"/>
        <end position="133"/>
    </location>
</feature>
<dbReference type="OrthoDB" id="188178at2"/>
<feature type="transmembrane region" description="Helical" evidence="1">
    <location>
        <begin position="80"/>
        <end position="100"/>
    </location>
</feature>
<feature type="transmembrane region" description="Helical" evidence="1">
    <location>
        <begin position="21"/>
        <end position="44"/>
    </location>
</feature>
<evidence type="ECO:0000313" key="3">
    <source>
        <dbReference type="Proteomes" id="UP000007013"/>
    </source>
</evidence>
<dbReference type="HOGENOM" id="CLU_550764_0_0_0"/>
<dbReference type="EMBL" id="CP001032">
    <property type="protein sequence ID" value="ACB76037.1"/>
    <property type="molecule type" value="Genomic_DNA"/>
</dbReference>
<dbReference type="STRING" id="452637.Oter_2756"/>
<feature type="transmembrane region" description="Helical" evidence="1">
    <location>
        <begin position="56"/>
        <end position="73"/>
    </location>
</feature>
<gene>
    <name evidence="2" type="ordered locus">Oter_2756</name>
</gene>
<keyword evidence="3" id="KW-1185">Reference proteome</keyword>
<feature type="transmembrane region" description="Helical" evidence="1">
    <location>
        <begin position="395"/>
        <end position="416"/>
    </location>
</feature>
<keyword evidence="1" id="KW-0472">Membrane</keyword>
<feature type="transmembrane region" description="Helical" evidence="1">
    <location>
        <begin position="428"/>
        <end position="446"/>
    </location>
</feature>
<feature type="transmembrane region" description="Helical" evidence="1">
    <location>
        <begin position="229"/>
        <end position="262"/>
    </location>
</feature>
<feature type="transmembrane region" description="Helical" evidence="1">
    <location>
        <begin position="268"/>
        <end position="285"/>
    </location>
</feature>
<evidence type="ECO:0008006" key="4">
    <source>
        <dbReference type="Google" id="ProtNLM"/>
    </source>
</evidence>
<keyword evidence="1" id="KW-1133">Transmembrane helix</keyword>
<name>B1ZW23_OPITP</name>
<evidence type="ECO:0000256" key="1">
    <source>
        <dbReference type="SAM" id="Phobius"/>
    </source>
</evidence>
<feature type="transmembrane region" description="Helical" evidence="1">
    <location>
        <begin position="480"/>
        <end position="500"/>
    </location>
</feature>
<dbReference type="eggNOG" id="ENOG502Z987">
    <property type="taxonomic scope" value="Bacteria"/>
</dbReference>
<dbReference type="Proteomes" id="UP000007013">
    <property type="component" value="Chromosome"/>
</dbReference>
<accession>B1ZW23</accession>
<dbReference type="AlphaFoldDB" id="B1ZW23"/>
<evidence type="ECO:0000313" key="2">
    <source>
        <dbReference type="EMBL" id="ACB76037.1"/>
    </source>
</evidence>
<feature type="transmembrane region" description="Helical" evidence="1">
    <location>
        <begin position="163"/>
        <end position="187"/>
    </location>
</feature>
<reference evidence="2 3" key="1">
    <citation type="journal article" date="2011" name="J. Bacteriol.">
        <title>Genome sequence of the verrucomicrobium Opitutus terrae PB90-1, an abundant inhabitant of rice paddy soil ecosystems.</title>
        <authorList>
            <person name="van Passel M.W."/>
            <person name="Kant R."/>
            <person name="Palva A."/>
            <person name="Copeland A."/>
            <person name="Lucas S."/>
            <person name="Lapidus A."/>
            <person name="Glavina del Rio T."/>
            <person name="Pitluck S."/>
            <person name="Goltsman E."/>
            <person name="Clum A."/>
            <person name="Sun H."/>
            <person name="Schmutz J."/>
            <person name="Larimer F.W."/>
            <person name="Land M.L."/>
            <person name="Hauser L."/>
            <person name="Kyrpides N."/>
            <person name="Mikhailova N."/>
            <person name="Richardson P.P."/>
            <person name="Janssen P.H."/>
            <person name="de Vos W.M."/>
            <person name="Smidt H."/>
        </authorList>
    </citation>
    <scope>NUCLEOTIDE SEQUENCE [LARGE SCALE GENOMIC DNA]</scope>
    <source>
        <strain evidence="3">DSM 11246 / JCM 15787 / PB90-1</strain>
    </source>
</reference>
<feature type="transmembrane region" description="Helical" evidence="1">
    <location>
        <begin position="455"/>
        <end position="474"/>
    </location>
</feature>
<feature type="transmembrane region" description="Helical" evidence="1">
    <location>
        <begin position="193"/>
        <end position="217"/>
    </location>
</feature>
<dbReference type="RefSeq" id="WP_012375572.1">
    <property type="nucleotide sequence ID" value="NC_010571.1"/>
</dbReference>
<keyword evidence="1" id="KW-0812">Transmembrane</keyword>
<sequence>MFAPARPSRPRQLDRYTQINELALAVRAFLRPGMLVTTGIVLLAAGKLYHDGQPGVTSLLLMGLGTLFCLRIWSGSAIGLPLLPLVAVQHLVVYGLPLFTQNETVTMYPPESITQAGVEILVFLGALGAAWKLGMNLARPARPYAYALEMFVTGEPNAKLNRLGLGLVVASTGYSVALSLGLTSILYEVLPAGTYSVITAVINSVGMSGYFLVALTIGARTANRQTTVLFWLLWSANCLISASGFLLSAASNFVAAVVIGLFWGSGRFPWRLAVVMAAIISFLHIGKFEMRAKYWEAEDGEGQTFGLTHIVDRYAEWTRASYTAFAIGPQNAEGTADDSSMTNRVNNLQNLLFVINAVETSHIPTLQGQTYALIPPLLVPRVFWNDKPRTHAGQVLLNVHFGRQTLAATFTTYIAWGLLPEAYGNFGSIWGPLILGLVLGFIFAWIENFTAYKPLLSAEGFLSFALMLSIMVSFEMVASVLVTSLFQSIVTIFIACLPFVRYMRVERPAPTVT</sequence>
<proteinExistence type="predicted"/>
<protein>
    <recommendedName>
        <fullName evidence="4">O-antigen polymerase</fullName>
    </recommendedName>
</protein>
<dbReference type="KEGG" id="ote:Oter_2756"/>
<organism evidence="2 3">
    <name type="scientific">Opitutus terrae (strain DSM 11246 / JCM 15787 / PB90-1)</name>
    <dbReference type="NCBI Taxonomy" id="452637"/>
    <lineage>
        <taxon>Bacteria</taxon>
        <taxon>Pseudomonadati</taxon>
        <taxon>Verrucomicrobiota</taxon>
        <taxon>Opitutia</taxon>
        <taxon>Opitutales</taxon>
        <taxon>Opitutaceae</taxon>
        <taxon>Opitutus</taxon>
    </lineage>
</organism>